<dbReference type="Proteomes" id="UP001589718">
    <property type="component" value="Unassembled WGS sequence"/>
</dbReference>
<reference evidence="1 2" key="1">
    <citation type="submission" date="2024-09" db="EMBL/GenBank/DDBJ databases">
        <authorList>
            <person name="Sun Q."/>
            <person name="Mori K."/>
        </authorList>
    </citation>
    <scope>NUCLEOTIDE SEQUENCE [LARGE SCALE GENOMIC DNA]</scope>
    <source>
        <strain evidence="1 2">JCM 4362</strain>
    </source>
</reference>
<gene>
    <name evidence="1" type="ORF">ACFFTU_15540</name>
</gene>
<evidence type="ECO:0000313" key="2">
    <source>
        <dbReference type="Proteomes" id="UP001589718"/>
    </source>
</evidence>
<dbReference type="EMBL" id="JBHMCR010000008">
    <property type="protein sequence ID" value="MFB9521361.1"/>
    <property type="molecule type" value="Genomic_DNA"/>
</dbReference>
<keyword evidence="2" id="KW-1185">Reference proteome</keyword>
<dbReference type="RefSeq" id="WP_345227108.1">
    <property type="nucleotide sequence ID" value="NZ_BAAAXE010000014.1"/>
</dbReference>
<sequence length="292" mass="30894">MIPPTVIVGLHGRLVRHPWFDRVLEGISDETDPDSSLEEDVLGLVIDRAGAYGWQTLSRWLHEDGRTTARHEPTAWAHEEVGGDWTEDGAVRQLAWLQAGFLDAAQTPGSSVRLPVRPMTLVLTEVLERVGEVSFTGLHALLPLQAAQYDTAFFQGELAPWFGLADPDSAYDVAVTVFRVPGGDGGRGATVEQEAAAVCAGLGDLAQGAVTCTTPGTKAASATEGPGAGLALDLDGVLHTTGMREVMRLDCRTREWTPDLAVWLLEAVAEGLRAAGGAVPTVVSVSLVSPSP</sequence>
<evidence type="ECO:0000313" key="1">
    <source>
        <dbReference type="EMBL" id="MFB9521361.1"/>
    </source>
</evidence>
<name>A0ABV5PDS8_STRCM</name>
<organism evidence="1 2">
    <name type="scientific">Streptomyces cremeus</name>
    <dbReference type="NCBI Taxonomy" id="66881"/>
    <lineage>
        <taxon>Bacteria</taxon>
        <taxon>Bacillati</taxon>
        <taxon>Actinomycetota</taxon>
        <taxon>Actinomycetes</taxon>
        <taxon>Kitasatosporales</taxon>
        <taxon>Streptomycetaceae</taxon>
        <taxon>Streptomyces</taxon>
    </lineage>
</organism>
<proteinExistence type="predicted"/>
<protein>
    <submittedName>
        <fullName evidence="1">Uncharacterized protein</fullName>
    </submittedName>
</protein>
<comment type="caution">
    <text evidence="1">The sequence shown here is derived from an EMBL/GenBank/DDBJ whole genome shotgun (WGS) entry which is preliminary data.</text>
</comment>
<accession>A0ABV5PDS8</accession>